<protein>
    <submittedName>
        <fullName evidence="2">Uncharacterized protein</fullName>
    </submittedName>
</protein>
<accession>A0A8H7ZT92</accession>
<dbReference type="OrthoDB" id="289250at2759"/>
<organism evidence="2 3">
    <name type="scientific">Olpidium bornovanus</name>
    <dbReference type="NCBI Taxonomy" id="278681"/>
    <lineage>
        <taxon>Eukaryota</taxon>
        <taxon>Fungi</taxon>
        <taxon>Fungi incertae sedis</taxon>
        <taxon>Olpidiomycota</taxon>
        <taxon>Olpidiomycotina</taxon>
        <taxon>Olpidiomycetes</taxon>
        <taxon>Olpidiales</taxon>
        <taxon>Olpidiaceae</taxon>
        <taxon>Olpidium</taxon>
    </lineage>
</organism>
<feature type="region of interest" description="Disordered" evidence="1">
    <location>
        <begin position="173"/>
        <end position="229"/>
    </location>
</feature>
<gene>
    <name evidence="2" type="ORF">BJ554DRAFT_638</name>
</gene>
<sequence length="251" mass="27115">MVVRELCAVGGYKAPRCRLGDSSSWLPRRWLRGGLLRAASATAKLPSVGAVSAAIYVGSTGSSSATRQRLPRRRDLRELLRRAGGELRAVGLTGVRVAQRARGSSATGRRFSSRAARRAFCGAFRHEPGGAFPASSGTAPTIDGVHGRSVTCGDGLVGRPRGGRLERLRCTVREGSGGGRKRLFPSGKNRTGASPTRKRGTARPKGYRPRPAVPPKEGRPAAVMGTPRSKFREKRDIYYRLAKEQGWRARR</sequence>
<dbReference type="Proteomes" id="UP000673691">
    <property type="component" value="Unassembled WGS sequence"/>
</dbReference>
<evidence type="ECO:0000313" key="3">
    <source>
        <dbReference type="Proteomes" id="UP000673691"/>
    </source>
</evidence>
<proteinExistence type="predicted"/>
<comment type="caution">
    <text evidence="2">The sequence shown here is derived from an EMBL/GenBank/DDBJ whole genome shotgun (WGS) entry which is preliminary data.</text>
</comment>
<evidence type="ECO:0000256" key="1">
    <source>
        <dbReference type="SAM" id="MobiDB-lite"/>
    </source>
</evidence>
<evidence type="ECO:0000313" key="2">
    <source>
        <dbReference type="EMBL" id="KAG5459029.1"/>
    </source>
</evidence>
<dbReference type="EMBL" id="JAEFCI010007493">
    <property type="protein sequence ID" value="KAG5459029.1"/>
    <property type="molecule type" value="Genomic_DNA"/>
</dbReference>
<reference evidence="2 3" key="1">
    <citation type="journal article" name="Sci. Rep.">
        <title>Genome-scale phylogenetic analyses confirm Olpidium as the closest living zoosporic fungus to the non-flagellated, terrestrial fungi.</title>
        <authorList>
            <person name="Chang Y."/>
            <person name="Rochon D."/>
            <person name="Sekimoto S."/>
            <person name="Wang Y."/>
            <person name="Chovatia M."/>
            <person name="Sandor L."/>
            <person name="Salamov A."/>
            <person name="Grigoriev I.V."/>
            <person name="Stajich J.E."/>
            <person name="Spatafora J.W."/>
        </authorList>
    </citation>
    <scope>NUCLEOTIDE SEQUENCE [LARGE SCALE GENOMIC DNA]</scope>
    <source>
        <strain evidence="2">S191</strain>
    </source>
</reference>
<keyword evidence="3" id="KW-1185">Reference proteome</keyword>
<name>A0A8H7ZT92_9FUNG</name>
<dbReference type="AlphaFoldDB" id="A0A8H7ZT92"/>
<feature type="compositionally biased region" description="Basic residues" evidence="1">
    <location>
        <begin position="196"/>
        <end position="208"/>
    </location>
</feature>